<evidence type="ECO:0000313" key="3">
    <source>
        <dbReference type="EMBL" id="KYN12284.1"/>
    </source>
</evidence>
<accession>A0A151IWU8</accession>
<dbReference type="SUPFAM" id="SSF54695">
    <property type="entry name" value="POZ domain"/>
    <property type="match status" value="1"/>
</dbReference>
<dbReference type="PANTHER" id="PTHR24413">
    <property type="entry name" value="SPECKLE-TYPE POZ PROTEIN"/>
    <property type="match status" value="1"/>
</dbReference>
<dbReference type="STRING" id="471704.A0A151IWU8"/>
<dbReference type="Gene3D" id="3.30.710.10">
    <property type="entry name" value="Potassium Channel Kv1.1, Chain A"/>
    <property type="match status" value="1"/>
</dbReference>
<dbReference type="Proteomes" id="UP000078492">
    <property type="component" value="Unassembled WGS sequence"/>
</dbReference>
<evidence type="ECO:0000259" key="2">
    <source>
        <dbReference type="PROSITE" id="PS50097"/>
    </source>
</evidence>
<feature type="transmembrane region" description="Helical" evidence="1">
    <location>
        <begin position="203"/>
        <end position="222"/>
    </location>
</feature>
<feature type="domain" description="BTB" evidence="2">
    <location>
        <begin position="86"/>
        <end position="153"/>
    </location>
</feature>
<dbReference type="SMART" id="SM00225">
    <property type="entry name" value="BTB"/>
    <property type="match status" value="1"/>
</dbReference>
<organism evidence="3 4">
    <name type="scientific">Trachymyrmex cornetzi</name>
    <dbReference type="NCBI Taxonomy" id="471704"/>
    <lineage>
        <taxon>Eukaryota</taxon>
        <taxon>Metazoa</taxon>
        <taxon>Ecdysozoa</taxon>
        <taxon>Arthropoda</taxon>
        <taxon>Hexapoda</taxon>
        <taxon>Insecta</taxon>
        <taxon>Pterygota</taxon>
        <taxon>Neoptera</taxon>
        <taxon>Endopterygota</taxon>
        <taxon>Hymenoptera</taxon>
        <taxon>Apocrita</taxon>
        <taxon>Aculeata</taxon>
        <taxon>Formicoidea</taxon>
        <taxon>Formicidae</taxon>
        <taxon>Myrmicinae</taxon>
        <taxon>Trachymyrmex</taxon>
    </lineage>
</organism>
<reference evidence="3 4" key="1">
    <citation type="submission" date="2015-09" db="EMBL/GenBank/DDBJ databases">
        <title>Trachymyrmex cornetzi WGS genome.</title>
        <authorList>
            <person name="Nygaard S."/>
            <person name="Hu H."/>
            <person name="Boomsma J."/>
            <person name="Zhang G."/>
        </authorList>
    </citation>
    <scope>NUCLEOTIDE SEQUENCE [LARGE SCALE GENOMIC DNA]</scope>
    <source>
        <strain evidence="3">Tcor2-1</strain>
        <tissue evidence="3">Whole body</tissue>
    </source>
</reference>
<dbReference type="EMBL" id="KQ980843">
    <property type="protein sequence ID" value="KYN12284.1"/>
    <property type="molecule type" value="Genomic_DNA"/>
</dbReference>
<evidence type="ECO:0000256" key="1">
    <source>
        <dbReference type="SAM" id="Phobius"/>
    </source>
</evidence>
<sequence length="223" mass="25685">MIKASDIATIDGANAIKCSEDQLVYIWGELFGKKIKELAICEYTNIFDICNLTTAQSPISITYEVTDEESMILSDLDAAFNDSSTSDLTIEVEKKSIYVHKSILKIRSSYFANMFHFSGLENKQRVIKYDDYSYIAYRTFLKYLYTGVIDLSCFKNELELLELSGKCCMKSLERDCIRGIKKKMTVSNVSSVIETAMKCNNEVIVYNFCFFFFYCFFSKVLYL</sequence>
<dbReference type="InterPro" id="IPR011333">
    <property type="entry name" value="SKP1/BTB/POZ_sf"/>
</dbReference>
<dbReference type="AlphaFoldDB" id="A0A151IWU8"/>
<name>A0A151IWU8_9HYME</name>
<dbReference type="PROSITE" id="PS50097">
    <property type="entry name" value="BTB"/>
    <property type="match status" value="1"/>
</dbReference>
<gene>
    <name evidence="3" type="ORF">ALC57_15515</name>
</gene>
<keyword evidence="1" id="KW-0472">Membrane</keyword>
<evidence type="ECO:0000313" key="4">
    <source>
        <dbReference type="Proteomes" id="UP000078492"/>
    </source>
</evidence>
<keyword evidence="1" id="KW-1133">Transmembrane helix</keyword>
<proteinExistence type="predicted"/>
<protein>
    <submittedName>
        <fullName evidence="3">RCC1 and BTB domain-containing protein 1</fullName>
    </submittedName>
</protein>
<keyword evidence="1" id="KW-0812">Transmembrane</keyword>
<keyword evidence="4" id="KW-1185">Reference proteome</keyword>
<dbReference type="Pfam" id="PF00651">
    <property type="entry name" value="BTB"/>
    <property type="match status" value="1"/>
</dbReference>
<dbReference type="InterPro" id="IPR000210">
    <property type="entry name" value="BTB/POZ_dom"/>
</dbReference>